<dbReference type="HOGENOM" id="CLU_3238217_0_0_6"/>
<gene>
    <name evidence="1" type="ORF">PROVRUST_05965</name>
</gene>
<name>D1P1A1_9GAMM</name>
<evidence type="ECO:0000313" key="2">
    <source>
        <dbReference type="Proteomes" id="UP000005512"/>
    </source>
</evidence>
<dbReference type="EMBL" id="ABXV02000018">
    <property type="protein sequence ID" value="EFB72834.1"/>
    <property type="molecule type" value="Genomic_DNA"/>
</dbReference>
<dbReference type="Proteomes" id="UP000005512">
    <property type="component" value="Unassembled WGS sequence"/>
</dbReference>
<dbReference type="AlphaFoldDB" id="D1P1A1"/>
<organism evidence="1 2">
    <name type="scientific">Providencia rustigianii DSM 4541</name>
    <dbReference type="NCBI Taxonomy" id="500637"/>
    <lineage>
        <taxon>Bacteria</taxon>
        <taxon>Pseudomonadati</taxon>
        <taxon>Pseudomonadota</taxon>
        <taxon>Gammaproteobacteria</taxon>
        <taxon>Enterobacterales</taxon>
        <taxon>Morganellaceae</taxon>
        <taxon>Providencia</taxon>
    </lineage>
</organism>
<accession>D1P1A1</accession>
<keyword evidence="2" id="KW-1185">Reference proteome</keyword>
<reference evidence="1" key="1">
    <citation type="submission" date="2009-12" db="EMBL/GenBank/DDBJ databases">
        <authorList>
            <person name="Weinstock G."/>
            <person name="Sodergren E."/>
            <person name="Clifton S."/>
            <person name="Fulton L."/>
            <person name="Fulton B."/>
            <person name="Courtney L."/>
            <person name="Fronick C."/>
            <person name="Harrison M."/>
            <person name="Strong C."/>
            <person name="Farmer C."/>
            <person name="Delahaunty K."/>
            <person name="Markovic C."/>
            <person name="Hall O."/>
            <person name="Minx P."/>
            <person name="Tomlinson C."/>
            <person name="Mitreva M."/>
            <person name="Nelson J."/>
            <person name="Hou S."/>
            <person name="Wollam A."/>
            <person name="Pepin K.H."/>
            <person name="Johnson M."/>
            <person name="Bhonagiri V."/>
            <person name="Nash W.E."/>
            <person name="Warren W."/>
            <person name="Chinwalla A."/>
            <person name="Mardis E.R."/>
            <person name="Wilson R.K."/>
        </authorList>
    </citation>
    <scope>NUCLEOTIDE SEQUENCE [LARGE SCALE GENOMIC DNA]</scope>
    <source>
        <strain evidence="1">DSM 4541</strain>
    </source>
</reference>
<protein>
    <submittedName>
        <fullName evidence="1">Uncharacterized protein</fullName>
    </submittedName>
</protein>
<comment type="caution">
    <text evidence="1">The sequence shown here is derived from an EMBL/GenBank/DDBJ whole genome shotgun (WGS) entry which is preliminary data.</text>
</comment>
<sequence>MGPPRYCRQTNSVYSRLSLLSLNQNINPEQAAVSFTFRLLTLLNSTSSL</sequence>
<proteinExistence type="predicted"/>
<evidence type="ECO:0000313" key="1">
    <source>
        <dbReference type="EMBL" id="EFB72834.1"/>
    </source>
</evidence>